<proteinExistence type="predicted"/>
<evidence type="ECO:0000256" key="11">
    <source>
        <dbReference type="ARBA" id="ARBA00033150"/>
    </source>
</evidence>
<evidence type="ECO:0000256" key="3">
    <source>
        <dbReference type="ARBA" id="ARBA00013714"/>
    </source>
</evidence>
<evidence type="ECO:0000256" key="10">
    <source>
        <dbReference type="ARBA" id="ARBA00023284"/>
    </source>
</evidence>
<dbReference type="GO" id="GO:0045041">
    <property type="term" value="P:protein import into mitochondrial intermembrane space"/>
    <property type="evidence" value="ECO:0007669"/>
    <property type="project" value="InterPro"/>
</dbReference>
<keyword evidence="8" id="KW-0496">Mitochondrion</keyword>
<comment type="subcellular location">
    <subcellularLocation>
        <location evidence="2">Mitochondrion inner membrane</location>
        <topology evidence="2">Single-pass type II membrane protein</topology>
        <orientation evidence="2">Intermembrane side</orientation>
    </subcellularLocation>
</comment>
<dbReference type="PANTHER" id="PTHR21622">
    <property type="entry name" value="COILED-COIL-HELIX-COILED-COIL-HELIX DOMAIN CONTAINING 4"/>
    <property type="match status" value="1"/>
</dbReference>
<keyword evidence="7" id="KW-0811">Translocation</keyword>
<reference evidence="15" key="2">
    <citation type="submission" date="2015-01" db="EMBL/GenBank/DDBJ databases">
        <title>Evolutionary Origins and Diversification of the Mycorrhizal Mutualists.</title>
        <authorList>
            <consortium name="DOE Joint Genome Institute"/>
            <consortium name="Mycorrhizal Genomics Consortium"/>
            <person name="Kohler A."/>
            <person name="Kuo A."/>
            <person name="Nagy L.G."/>
            <person name="Floudas D."/>
            <person name="Copeland A."/>
            <person name="Barry K.W."/>
            <person name="Cichocki N."/>
            <person name="Veneault-Fourrey C."/>
            <person name="LaButti K."/>
            <person name="Lindquist E.A."/>
            <person name="Lipzen A."/>
            <person name="Lundell T."/>
            <person name="Morin E."/>
            <person name="Murat C."/>
            <person name="Riley R."/>
            <person name="Ohm R."/>
            <person name="Sun H."/>
            <person name="Tunlid A."/>
            <person name="Henrissat B."/>
            <person name="Grigoriev I.V."/>
            <person name="Hibbett D.S."/>
            <person name="Martin F."/>
        </authorList>
    </citation>
    <scope>NUCLEOTIDE SEQUENCE [LARGE SCALE GENOMIC DNA]</scope>
    <source>
        <strain evidence="15">Foug A</strain>
    </source>
</reference>
<dbReference type="GO" id="GO:0015035">
    <property type="term" value="F:protein-disulfide reductase activity"/>
    <property type="evidence" value="ECO:0007669"/>
    <property type="project" value="InterPro"/>
</dbReference>
<dbReference type="AlphaFoldDB" id="A0A0C3E8R1"/>
<evidence type="ECO:0000256" key="1">
    <source>
        <dbReference type="ARBA" id="ARBA00001973"/>
    </source>
</evidence>
<evidence type="ECO:0000256" key="6">
    <source>
        <dbReference type="ARBA" id="ARBA00023002"/>
    </source>
</evidence>
<accession>A0A0C3E8R1</accession>
<dbReference type="STRING" id="1036808.A0A0C3E8R1"/>
<evidence type="ECO:0000256" key="8">
    <source>
        <dbReference type="ARBA" id="ARBA00023128"/>
    </source>
</evidence>
<feature type="compositionally biased region" description="Polar residues" evidence="12">
    <location>
        <begin position="217"/>
        <end position="227"/>
    </location>
</feature>
<evidence type="ECO:0000313" key="15">
    <source>
        <dbReference type="Proteomes" id="UP000053989"/>
    </source>
</evidence>
<dbReference type="InParanoid" id="A0A0C3E8R1"/>
<organism evidence="14 15">
    <name type="scientific">Scleroderma citrinum Foug A</name>
    <dbReference type="NCBI Taxonomy" id="1036808"/>
    <lineage>
        <taxon>Eukaryota</taxon>
        <taxon>Fungi</taxon>
        <taxon>Dikarya</taxon>
        <taxon>Basidiomycota</taxon>
        <taxon>Agaricomycotina</taxon>
        <taxon>Agaricomycetes</taxon>
        <taxon>Agaricomycetidae</taxon>
        <taxon>Boletales</taxon>
        <taxon>Sclerodermatineae</taxon>
        <taxon>Sclerodermataceae</taxon>
        <taxon>Scleroderma</taxon>
    </lineage>
</organism>
<feature type="compositionally biased region" description="Polar residues" evidence="12">
    <location>
        <begin position="72"/>
        <end position="83"/>
    </location>
</feature>
<name>A0A0C3E8R1_9AGAM</name>
<dbReference type="GO" id="GO:0005743">
    <property type="term" value="C:mitochondrial inner membrane"/>
    <property type="evidence" value="ECO:0007669"/>
    <property type="project" value="UniProtKB-SubCell"/>
</dbReference>
<dbReference type="HOGENOM" id="CLU_054990_1_2_1"/>
<feature type="region of interest" description="Disordered" evidence="12">
    <location>
        <begin position="188"/>
        <end position="227"/>
    </location>
</feature>
<feature type="region of interest" description="Disordered" evidence="12">
    <location>
        <begin position="69"/>
        <end position="125"/>
    </location>
</feature>
<keyword evidence="9" id="KW-1015">Disulfide bond</keyword>
<dbReference type="PANTHER" id="PTHR21622:SF0">
    <property type="entry name" value="COILED-COIL-HELIX-COILED-COIL-HELIX DOMAIN CONTAINING 4"/>
    <property type="match status" value="1"/>
</dbReference>
<dbReference type="Pfam" id="PF06747">
    <property type="entry name" value="CHCH"/>
    <property type="match status" value="1"/>
</dbReference>
<dbReference type="InterPro" id="IPR039289">
    <property type="entry name" value="CHCHD4"/>
</dbReference>
<gene>
    <name evidence="14" type="ORF">SCLCIDRAFT_1208543</name>
</gene>
<evidence type="ECO:0000256" key="2">
    <source>
        <dbReference type="ARBA" id="ARBA00004164"/>
    </source>
</evidence>
<feature type="compositionally biased region" description="Low complexity" evidence="12">
    <location>
        <begin position="89"/>
        <end position="103"/>
    </location>
</feature>
<dbReference type="InterPro" id="IPR010625">
    <property type="entry name" value="CHCH"/>
</dbReference>
<evidence type="ECO:0000256" key="4">
    <source>
        <dbReference type="ARBA" id="ARBA00022448"/>
    </source>
</evidence>
<dbReference type="Proteomes" id="UP000053989">
    <property type="component" value="Unassembled WGS sequence"/>
</dbReference>
<dbReference type="OrthoDB" id="7481291at2759"/>
<keyword evidence="4" id="KW-0813">Transport</keyword>
<dbReference type="EMBL" id="KN822007">
    <property type="protein sequence ID" value="KIM69115.1"/>
    <property type="molecule type" value="Genomic_DNA"/>
</dbReference>
<evidence type="ECO:0000313" key="14">
    <source>
        <dbReference type="EMBL" id="KIM69115.1"/>
    </source>
</evidence>
<evidence type="ECO:0000256" key="5">
    <source>
        <dbReference type="ARBA" id="ARBA00022927"/>
    </source>
</evidence>
<comment type="cofactor">
    <cofactor evidence="1">
        <name>Cu(2+)</name>
        <dbReference type="ChEBI" id="CHEBI:29036"/>
    </cofactor>
</comment>
<dbReference type="GO" id="GO:0005758">
    <property type="term" value="C:mitochondrial intermembrane space"/>
    <property type="evidence" value="ECO:0007669"/>
    <property type="project" value="TreeGrafter"/>
</dbReference>
<evidence type="ECO:0000256" key="12">
    <source>
        <dbReference type="SAM" id="MobiDB-lite"/>
    </source>
</evidence>
<reference evidence="14 15" key="1">
    <citation type="submission" date="2014-04" db="EMBL/GenBank/DDBJ databases">
        <authorList>
            <consortium name="DOE Joint Genome Institute"/>
            <person name="Kuo A."/>
            <person name="Kohler A."/>
            <person name="Nagy L.G."/>
            <person name="Floudas D."/>
            <person name="Copeland A."/>
            <person name="Barry K.W."/>
            <person name="Cichocki N."/>
            <person name="Veneault-Fourrey C."/>
            <person name="LaButti K."/>
            <person name="Lindquist E.A."/>
            <person name="Lipzen A."/>
            <person name="Lundell T."/>
            <person name="Morin E."/>
            <person name="Murat C."/>
            <person name="Sun H."/>
            <person name="Tunlid A."/>
            <person name="Henrissat B."/>
            <person name="Grigoriev I.V."/>
            <person name="Hibbett D.S."/>
            <person name="Martin F."/>
            <person name="Nordberg H.P."/>
            <person name="Cantor M.N."/>
            <person name="Hua S.X."/>
        </authorList>
    </citation>
    <scope>NUCLEOTIDE SEQUENCE [LARGE SCALE GENOMIC DNA]</scope>
    <source>
        <strain evidence="14 15">Foug A</strain>
    </source>
</reference>
<keyword evidence="6" id="KW-0560">Oxidoreductase</keyword>
<evidence type="ECO:0000256" key="7">
    <source>
        <dbReference type="ARBA" id="ARBA00023010"/>
    </source>
</evidence>
<protein>
    <recommendedName>
        <fullName evidence="3">Mitochondrial intermembrane space import and assembly protein 40</fullName>
    </recommendedName>
    <alternativeName>
        <fullName evidence="11">Mitochondrial import inner membrane translocase TIM40</fullName>
    </alternativeName>
</protein>
<keyword evidence="15" id="KW-1185">Reference proteome</keyword>
<keyword evidence="5" id="KW-0653">Protein transport</keyword>
<sequence length="227" mass="24650">MFRQCARLQLRRYLHTGTSVASQTKTFGRRSHPAYVLGASAAIATYFAWTWNSNSRWISLDSEPAIGAKQKVATSNPSDNTTLRVPDPNSLSSEKTESNTTSTPLPAQNESEPEPSGGEGAFNPDTGEINWDCPCLGGMAHGPCGPEFREAFSCFVYSEKDPKGIDCVEKFKAMQDCFRAHPDVYADELMDEEGAEPTAEMPAEPDSGASKPLPPKSEQQPAPVTQT</sequence>
<dbReference type="Gene3D" id="1.10.287.2900">
    <property type="match status" value="1"/>
</dbReference>
<evidence type="ECO:0000256" key="9">
    <source>
        <dbReference type="ARBA" id="ARBA00023157"/>
    </source>
</evidence>
<keyword evidence="10" id="KW-0676">Redox-active center</keyword>
<dbReference type="PROSITE" id="PS51808">
    <property type="entry name" value="CHCH"/>
    <property type="match status" value="1"/>
</dbReference>
<evidence type="ECO:0000259" key="13">
    <source>
        <dbReference type="Pfam" id="PF06747"/>
    </source>
</evidence>
<feature type="domain" description="CHCH" evidence="13">
    <location>
        <begin position="144"/>
        <end position="179"/>
    </location>
</feature>